<name>A0ABM4Q634_EQUPR</name>
<evidence type="ECO:0000313" key="5">
    <source>
        <dbReference type="RefSeq" id="XP_070484890.1"/>
    </source>
</evidence>
<dbReference type="RefSeq" id="XP_070484894.1">
    <property type="nucleotide sequence ID" value="XM_070628793.1"/>
</dbReference>
<dbReference type="InterPro" id="IPR029485">
    <property type="entry name" value="CAT_C"/>
</dbReference>
<evidence type="ECO:0000313" key="4">
    <source>
        <dbReference type="RefSeq" id="XP_070484889.1"/>
    </source>
</evidence>
<dbReference type="RefSeq" id="XP_070484889.1">
    <property type="nucleotide sequence ID" value="XM_070628788.1"/>
</dbReference>
<evidence type="ECO:0000313" key="10">
    <source>
        <dbReference type="RefSeq" id="XP_070484895.1"/>
    </source>
</evidence>
<sequence>MFLLSLLVLGAHQQKHRQDTFQLSSLTWLSFSIWLLIGFVVYFVYGIWHSKENQRELPRLTATDSGLEEMVQALQPLSQAPA</sequence>
<keyword evidence="3" id="KW-1185">Reference proteome</keyword>
<feature type="transmembrane region" description="Helical" evidence="1">
    <location>
        <begin position="29"/>
        <end position="48"/>
    </location>
</feature>
<evidence type="ECO:0000313" key="3">
    <source>
        <dbReference type="Proteomes" id="UP001652662"/>
    </source>
</evidence>
<gene>
    <name evidence="4 5 6 7 8 9 10" type="primary">LOC103545203</name>
</gene>
<accession>A0ABM4Q634</accession>
<dbReference type="Pfam" id="PF13906">
    <property type="entry name" value="AA_permease_C"/>
    <property type="match status" value="1"/>
</dbReference>
<evidence type="ECO:0000313" key="8">
    <source>
        <dbReference type="RefSeq" id="XP_070484893.1"/>
    </source>
</evidence>
<keyword evidence="1" id="KW-0472">Membrane</keyword>
<proteinExistence type="predicted"/>
<evidence type="ECO:0000259" key="2">
    <source>
        <dbReference type="Pfam" id="PF13906"/>
    </source>
</evidence>
<dbReference type="RefSeq" id="XP_070484895.1">
    <property type="nucleotide sequence ID" value="XM_070628794.1"/>
</dbReference>
<feature type="domain" description="Cationic amino acid transporter C-terminal" evidence="2">
    <location>
        <begin position="21"/>
        <end position="50"/>
    </location>
</feature>
<dbReference type="RefSeq" id="XP_070484890.1">
    <property type="nucleotide sequence ID" value="XM_070628789.1"/>
</dbReference>
<protein>
    <submittedName>
        <fullName evidence="4 5">Cationic amino acid transporter 4-like isoform X3</fullName>
    </submittedName>
</protein>
<organism evidence="3 8">
    <name type="scientific">Equus przewalskii</name>
    <name type="common">Przewalski's horse</name>
    <name type="synonym">Equus caballus przewalskii</name>
    <dbReference type="NCBI Taxonomy" id="9798"/>
    <lineage>
        <taxon>Eukaryota</taxon>
        <taxon>Metazoa</taxon>
        <taxon>Chordata</taxon>
        <taxon>Craniata</taxon>
        <taxon>Vertebrata</taxon>
        <taxon>Euteleostomi</taxon>
        <taxon>Mammalia</taxon>
        <taxon>Eutheria</taxon>
        <taxon>Laurasiatheria</taxon>
        <taxon>Perissodactyla</taxon>
        <taxon>Equidae</taxon>
        <taxon>Equus</taxon>
    </lineage>
</organism>
<keyword evidence="1" id="KW-1133">Transmembrane helix</keyword>
<dbReference type="GeneID" id="103545203"/>
<evidence type="ECO:0000313" key="6">
    <source>
        <dbReference type="RefSeq" id="XP_070484891.1"/>
    </source>
</evidence>
<dbReference type="RefSeq" id="XP_070484892.1">
    <property type="nucleotide sequence ID" value="XM_070628791.1"/>
</dbReference>
<evidence type="ECO:0000313" key="9">
    <source>
        <dbReference type="RefSeq" id="XP_070484894.1"/>
    </source>
</evidence>
<evidence type="ECO:0000256" key="1">
    <source>
        <dbReference type="SAM" id="Phobius"/>
    </source>
</evidence>
<keyword evidence="1" id="KW-0812">Transmembrane</keyword>
<dbReference type="RefSeq" id="XP_070484891.1">
    <property type="nucleotide sequence ID" value="XM_070628790.1"/>
</dbReference>
<evidence type="ECO:0000313" key="7">
    <source>
        <dbReference type="RefSeq" id="XP_070484892.1"/>
    </source>
</evidence>
<dbReference type="Proteomes" id="UP001652662">
    <property type="component" value="Chromosome 7"/>
</dbReference>
<dbReference type="RefSeq" id="XP_070484893.1">
    <property type="nucleotide sequence ID" value="XM_070628792.1"/>
</dbReference>
<reference evidence="4 5" key="1">
    <citation type="submission" date="2025-05" db="UniProtKB">
        <authorList>
            <consortium name="RefSeq"/>
        </authorList>
    </citation>
    <scope>IDENTIFICATION</scope>
    <source>
        <tissue evidence="4 5">Blood</tissue>
    </source>
</reference>